<evidence type="ECO:0000313" key="2">
    <source>
        <dbReference type="EMBL" id="MEK8073487.1"/>
    </source>
</evidence>
<protein>
    <recommendedName>
        <fullName evidence="4">Transmembrane protein</fullName>
    </recommendedName>
</protein>
<reference evidence="2 3" key="1">
    <citation type="submission" date="2024-03" db="EMBL/GenBank/DDBJ databases">
        <title>Rhodococcus navarretei sp. nov. and Pseudarthrobacter quantumdoti sp. nov., two new species with the ability to biosynthesize Quantum Dots isolated from soil samples at Union Glacier, Antarctica.</title>
        <authorList>
            <person name="Vargas M."/>
        </authorList>
    </citation>
    <scope>NUCLEOTIDE SEQUENCE [LARGE SCALE GENOMIC DNA]</scope>
    <source>
        <strain evidence="2 3">EXRC-4A-4</strain>
    </source>
</reference>
<keyword evidence="1" id="KW-0812">Transmembrane</keyword>
<sequence length="178" mass="19245">MRLPDRIERTAFVVGFAVLLLLIPVAATIGSVTYSDLSSRSQQQRAEYVRVDARVIDTVQSAPTGSDRTLLTTGIATVQWSASDGSVRSASTEVSSDVQIGETTPIWCDANGTLVHAPLSAVGAVINGASTAMFVWVLGAVFVGFSIYLTTVAGDRSRMRHWDTDWEDFLQARNHPSR</sequence>
<accession>A0ABU9D1L6</accession>
<comment type="caution">
    <text evidence="2">The sequence shown here is derived from an EMBL/GenBank/DDBJ whole genome shotgun (WGS) entry which is preliminary data.</text>
</comment>
<evidence type="ECO:0000313" key="3">
    <source>
        <dbReference type="Proteomes" id="UP001456513"/>
    </source>
</evidence>
<dbReference type="InterPro" id="IPR039708">
    <property type="entry name" value="MT1774/Rv1733c-like"/>
</dbReference>
<organism evidence="2 3">
    <name type="scientific">Rhodococcus navarretei</name>
    <dbReference type="NCBI Taxonomy" id="3128981"/>
    <lineage>
        <taxon>Bacteria</taxon>
        <taxon>Bacillati</taxon>
        <taxon>Actinomycetota</taxon>
        <taxon>Actinomycetes</taxon>
        <taxon>Mycobacteriales</taxon>
        <taxon>Nocardiaceae</taxon>
        <taxon>Rhodococcus</taxon>
    </lineage>
</organism>
<gene>
    <name evidence="2" type="ORF">AABD04_21820</name>
</gene>
<dbReference type="EMBL" id="JBBPCN010000001">
    <property type="protein sequence ID" value="MEK8073487.1"/>
    <property type="molecule type" value="Genomic_DNA"/>
</dbReference>
<keyword evidence="1" id="KW-0472">Membrane</keyword>
<dbReference type="Proteomes" id="UP001456513">
    <property type="component" value="Unassembled WGS sequence"/>
</dbReference>
<dbReference type="PANTHER" id="PTHR42305:SF1">
    <property type="entry name" value="MEMBRANE PROTEIN RV1733C-RELATED"/>
    <property type="match status" value="1"/>
</dbReference>
<proteinExistence type="predicted"/>
<keyword evidence="1" id="KW-1133">Transmembrane helix</keyword>
<dbReference type="PANTHER" id="PTHR42305">
    <property type="entry name" value="MEMBRANE PROTEIN RV1733C-RELATED"/>
    <property type="match status" value="1"/>
</dbReference>
<name>A0ABU9D1L6_9NOCA</name>
<keyword evidence="3" id="KW-1185">Reference proteome</keyword>
<feature type="transmembrane region" description="Helical" evidence="1">
    <location>
        <begin position="12"/>
        <end position="34"/>
    </location>
</feature>
<evidence type="ECO:0000256" key="1">
    <source>
        <dbReference type="SAM" id="Phobius"/>
    </source>
</evidence>
<feature type="transmembrane region" description="Helical" evidence="1">
    <location>
        <begin position="133"/>
        <end position="153"/>
    </location>
</feature>
<evidence type="ECO:0008006" key="4">
    <source>
        <dbReference type="Google" id="ProtNLM"/>
    </source>
</evidence>
<dbReference type="RefSeq" id="WP_341442442.1">
    <property type="nucleotide sequence ID" value="NZ_JBBPCN010000001.1"/>
</dbReference>